<dbReference type="GO" id="GO:0031297">
    <property type="term" value="P:replication fork processing"/>
    <property type="evidence" value="ECO:0007669"/>
    <property type="project" value="TreeGrafter"/>
</dbReference>
<dbReference type="GO" id="GO:0008270">
    <property type="term" value="F:zinc ion binding"/>
    <property type="evidence" value="ECO:0007669"/>
    <property type="project" value="UniProtKB-KW"/>
</dbReference>
<keyword evidence="13" id="KW-1185">Reference proteome</keyword>
<dbReference type="InterPro" id="IPR002711">
    <property type="entry name" value="HNH"/>
</dbReference>
<dbReference type="PANTHER" id="PTHR45766:SF3">
    <property type="entry name" value="DNA ANNEALING HELICASE AND ENDONUCLEASE ZRANB3"/>
    <property type="match status" value="1"/>
</dbReference>
<dbReference type="GeneID" id="105909206"/>
<evidence type="ECO:0000256" key="4">
    <source>
        <dbReference type="ARBA" id="ARBA00022801"/>
    </source>
</evidence>
<evidence type="ECO:0000256" key="3">
    <source>
        <dbReference type="ARBA" id="ARBA00022771"/>
    </source>
</evidence>
<dbReference type="PROSITE" id="PS51192">
    <property type="entry name" value="HELICASE_ATP_BIND_1"/>
    <property type="match status" value="1"/>
</dbReference>
<dbReference type="PROSITE" id="PS51194">
    <property type="entry name" value="HELICASE_CTER"/>
    <property type="match status" value="1"/>
</dbReference>
<dbReference type="SMART" id="SM00490">
    <property type="entry name" value="HELICc"/>
    <property type="match status" value="1"/>
</dbReference>
<keyword evidence="2" id="KW-0547">Nucleotide-binding</keyword>
<dbReference type="FunFam" id="3.40.50.300:FF:000788">
    <property type="entry name" value="DNA annealing helicase and endonuclease ZRANB3"/>
    <property type="match status" value="1"/>
</dbReference>
<dbReference type="GO" id="GO:0004386">
    <property type="term" value="F:helicase activity"/>
    <property type="evidence" value="ECO:0007669"/>
    <property type="project" value="UniProtKB-KW"/>
</dbReference>
<dbReference type="Pfam" id="PF01844">
    <property type="entry name" value="HNH"/>
    <property type="match status" value="1"/>
</dbReference>
<dbReference type="PROSITE" id="PS01358">
    <property type="entry name" value="ZF_RANBP2_1"/>
    <property type="match status" value="1"/>
</dbReference>
<feature type="region of interest" description="Disordered" evidence="9">
    <location>
        <begin position="528"/>
        <end position="645"/>
    </location>
</feature>
<evidence type="ECO:0000256" key="6">
    <source>
        <dbReference type="ARBA" id="ARBA00022833"/>
    </source>
</evidence>
<feature type="region of interest" description="Disordered" evidence="9">
    <location>
        <begin position="1"/>
        <end position="20"/>
    </location>
</feature>
<dbReference type="InterPro" id="IPR049730">
    <property type="entry name" value="SNF2/RAD54-like_C"/>
</dbReference>
<dbReference type="CDD" id="cd18010">
    <property type="entry name" value="DEXHc_HARP_SMARCAL1"/>
    <property type="match status" value="1"/>
</dbReference>
<dbReference type="OrthoDB" id="2801544at2759"/>
<name>A0A8M1K9F3_CLUHA</name>
<evidence type="ECO:0000313" key="13">
    <source>
        <dbReference type="Proteomes" id="UP000515152"/>
    </source>
</evidence>
<keyword evidence="5 14" id="KW-0347">Helicase</keyword>
<feature type="domain" description="Helicase ATP-binding" evidence="11">
    <location>
        <begin position="43"/>
        <end position="205"/>
    </location>
</feature>
<dbReference type="PROSITE" id="PS50199">
    <property type="entry name" value="ZF_RANBP2_2"/>
    <property type="match status" value="1"/>
</dbReference>
<dbReference type="InterPro" id="IPR001876">
    <property type="entry name" value="Znf_RanBP2"/>
</dbReference>
<feature type="compositionally biased region" description="Polar residues" evidence="9">
    <location>
        <begin position="700"/>
        <end position="710"/>
    </location>
</feature>
<evidence type="ECO:0000256" key="1">
    <source>
        <dbReference type="ARBA" id="ARBA00022723"/>
    </source>
</evidence>
<dbReference type="CDD" id="cd00085">
    <property type="entry name" value="HNHc"/>
    <property type="match status" value="1"/>
</dbReference>
<keyword evidence="4" id="KW-0378">Hydrolase</keyword>
<dbReference type="FunFam" id="3.40.50.10810:FF:000024">
    <property type="entry name" value="DNA annealing helicase and endonuclease ZRANB3"/>
    <property type="match status" value="1"/>
</dbReference>
<gene>
    <name evidence="14" type="primary">zranb3</name>
</gene>
<accession>A0A8M1K9F3</accession>
<evidence type="ECO:0000259" key="10">
    <source>
        <dbReference type="PROSITE" id="PS50199"/>
    </source>
</evidence>
<dbReference type="RefSeq" id="XP_042558863.1">
    <property type="nucleotide sequence ID" value="XM_042702929.1"/>
</dbReference>
<reference evidence="14" key="1">
    <citation type="submission" date="2025-08" db="UniProtKB">
        <authorList>
            <consortium name="RefSeq"/>
        </authorList>
    </citation>
    <scope>IDENTIFICATION</scope>
</reference>
<feature type="compositionally biased region" description="Pro residues" evidence="9">
    <location>
        <begin position="678"/>
        <end position="689"/>
    </location>
</feature>
<evidence type="ECO:0000256" key="5">
    <source>
        <dbReference type="ARBA" id="ARBA00022806"/>
    </source>
</evidence>
<keyword evidence="1" id="KW-0479">Metal-binding</keyword>
<keyword evidence="7" id="KW-0067">ATP-binding</keyword>
<dbReference type="Pfam" id="PF00271">
    <property type="entry name" value="Helicase_C"/>
    <property type="match status" value="1"/>
</dbReference>
<dbReference type="InterPro" id="IPR003615">
    <property type="entry name" value="HNH_nuc"/>
</dbReference>
<organism evidence="13 14">
    <name type="scientific">Clupea harengus</name>
    <name type="common">Atlantic herring</name>
    <dbReference type="NCBI Taxonomy" id="7950"/>
    <lineage>
        <taxon>Eukaryota</taxon>
        <taxon>Metazoa</taxon>
        <taxon>Chordata</taxon>
        <taxon>Craniata</taxon>
        <taxon>Vertebrata</taxon>
        <taxon>Euteleostomi</taxon>
        <taxon>Actinopterygii</taxon>
        <taxon>Neopterygii</taxon>
        <taxon>Teleostei</taxon>
        <taxon>Clupei</taxon>
        <taxon>Clupeiformes</taxon>
        <taxon>Clupeoidei</taxon>
        <taxon>Clupeidae</taxon>
        <taxon>Clupea</taxon>
    </lineage>
</organism>
<proteinExistence type="predicted"/>
<evidence type="ECO:0000259" key="12">
    <source>
        <dbReference type="PROSITE" id="PS51194"/>
    </source>
</evidence>
<dbReference type="InterPro" id="IPR014001">
    <property type="entry name" value="Helicase_ATP-bd"/>
</dbReference>
<protein>
    <submittedName>
        <fullName evidence="14">LOW QUALITY PROTEIN: DNA annealing helicase and endonuclease ZRANB3</fullName>
    </submittedName>
</protein>
<dbReference type="AlphaFoldDB" id="A0A8M1K9F3"/>
<keyword evidence="6" id="KW-0862">Zinc</keyword>
<evidence type="ECO:0000259" key="11">
    <source>
        <dbReference type="PROSITE" id="PS51192"/>
    </source>
</evidence>
<keyword evidence="14" id="KW-0540">Nuclease</keyword>
<dbReference type="CDD" id="cd18793">
    <property type="entry name" value="SF2_C_SNF"/>
    <property type="match status" value="1"/>
</dbReference>
<evidence type="ECO:0000313" key="14">
    <source>
        <dbReference type="RefSeq" id="XP_042558863.1"/>
    </source>
</evidence>
<feature type="domain" description="RanBP2-type" evidence="10">
    <location>
        <begin position="640"/>
        <end position="670"/>
    </location>
</feature>
<dbReference type="GO" id="GO:0006281">
    <property type="term" value="P:DNA repair"/>
    <property type="evidence" value="ECO:0007669"/>
    <property type="project" value="TreeGrafter"/>
</dbReference>
<feature type="region of interest" description="Disordered" evidence="9">
    <location>
        <begin position="669"/>
        <end position="749"/>
    </location>
</feature>
<dbReference type="InterPro" id="IPR000330">
    <property type="entry name" value="SNF2_N"/>
</dbReference>
<feature type="domain" description="Helicase C-terminal" evidence="12">
    <location>
        <begin position="328"/>
        <end position="488"/>
    </location>
</feature>
<evidence type="ECO:0000256" key="9">
    <source>
        <dbReference type="SAM" id="MobiDB-lite"/>
    </source>
</evidence>
<dbReference type="Pfam" id="PF00176">
    <property type="entry name" value="SNF2-rel_dom"/>
    <property type="match status" value="1"/>
</dbReference>
<feature type="compositionally biased region" description="Polar residues" evidence="9">
    <location>
        <begin position="1"/>
        <end position="16"/>
    </location>
</feature>
<sequence>MEKNSPTSCSQISSIDQGGDHEFASLPEKLQRKLMPFQREGIEFALSRKGRCMIADEMGLGKTIQAISVACIYRHQWPLLIVVPSSLKYPWIEELERWVPELLPGDINLVESKTDTRGISSSKVTVLGYGLLTTDARPLVEALTRQKFQVVVVDESHYLKSRNAARSKLLVPIIQSASRALLLTGTPALGRPEELFMQIDALYPRMLGTWSEYAKQYCNAHYRYFGARRQWDCRGASHLDELHRRLGEVMIRRLKVQVLTQLPPKIRQRIPFDLPKDAAKEASSSLEEWERLMRRAESGVSATDNPVLEVMALITRMYKHTAVAKAGAVKDYIKMMLENEKLKFLVFAHHLVMLQACTEAAIEAKASYIRIDGSVPASERIQLVHRFQNEPETRVAILSIQAAGQGLTFTAATHVVFAELYWNPGQVKQAEDRAHRIGQTCSVHVHYLIAKGTFDTVMWGMLNRKETVTCSTLNGKKEVLQAELGDKEKWDFLNFAQAWSPNDAPTAGPTDDKDAVFFSHFEKDKQHDIRSFFSPRAEKKRKRPGEEEEQEEKEKKDESTSTSTSPLSPPPQTAPRPSPPAPLPPPAAPSQQTVTLPPKVKRLRQASPVAQGRGKRVSWVGKSSPLATLMAPRRLSEGQRGGQKWSCGACTYANTNLLPYCEMCESPRPGHATAVPSPQTPSTPPPPQPTAQAADPSIELSDSGSEQGDSPPNRPTSPRAKDAGQRRGREGCARQETSPEDSPPQCNTEGQQECVLEECVGGCADGDLPLFESLRFSASRNTDRIYLYDKDGAPLHCNFIPLDIKLDNWEDLPSQFSHRENRKLVQRFVREWSSLTAMKQRLVRKSGEVFLSPTLLLDQLTSNQRRLSSTKRYLTKQDVAQASLTKAQRDGGTVRVVSPENFFAKRRSTGTPPRPHDTTNKEMIEAPADVGVSPGAGAPDAGYLQTVDSSGAPDGGYVQAVDSSGAPLCLSCQRPCGDGRFCGKACQEDFRVRSSQAYMRARVLETEQGVCQMCGLDGHQLFQRVRDAPAAQRKQILENTWLAQLSLKELNVMIRNPTEGLFWQVDHIRPVYGGGGQCSLDNLQTLCTVCHRGRTTKQARERSQMKRGQAALKGSSDITRFLLKK</sequence>
<dbReference type="KEGG" id="char:105909206"/>
<feature type="compositionally biased region" description="Pro residues" evidence="9">
    <location>
        <begin position="567"/>
        <end position="588"/>
    </location>
</feature>
<dbReference type="Proteomes" id="UP000515152">
    <property type="component" value="Chromosome 21"/>
</dbReference>
<dbReference type="PANTHER" id="PTHR45766">
    <property type="entry name" value="DNA ANNEALING HELICASE AND ENDONUCLEASE ZRANB3 FAMILY MEMBER"/>
    <property type="match status" value="1"/>
</dbReference>
<keyword evidence="14" id="KW-0255">Endonuclease</keyword>
<dbReference type="GO" id="GO:0016787">
    <property type="term" value="F:hydrolase activity"/>
    <property type="evidence" value="ECO:0007669"/>
    <property type="project" value="UniProtKB-KW"/>
</dbReference>
<evidence type="ECO:0000256" key="7">
    <source>
        <dbReference type="ARBA" id="ARBA00022840"/>
    </source>
</evidence>
<dbReference type="GO" id="GO:0003676">
    <property type="term" value="F:nucleic acid binding"/>
    <property type="evidence" value="ECO:0007669"/>
    <property type="project" value="InterPro"/>
</dbReference>
<dbReference type="GO" id="GO:0004520">
    <property type="term" value="F:DNA endonuclease activity"/>
    <property type="evidence" value="ECO:0007669"/>
    <property type="project" value="TreeGrafter"/>
</dbReference>
<dbReference type="SMART" id="SM00547">
    <property type="entry name" value="ZnF_RBZ"/>
    <property type="match status" value="1"/>
</dbReference>
<evidence type="ECO:0000256" key="8">
    <source>
        <dbReference type="PROSITE-ProRule" id="PRU00322"/>
    </source>
</evidence>
<keyword evidence="3 8" id="KW-0863">Zinc-finger</keyword>
<dbReference type="CTD" id="84083"/>
<dbReference type="SMART" id="SM00487">
    <property type="entry name" value="DEXDc"/>
    <property type="match status" value="1"/>
</dbReference>
<dbReference type="InterPro" id="IPR001650">
    <property type="entry name" value="Helicase_C-like"/>
</dbReference>
<feature type="compositionally biased region" description="Basic and acidic residues" evidence="9">
    <location>
        <begin position="719"/>
        <end position="733"/>
    </location>
</feature>
<dbReference type="GO" id="GO:0043596">
    <property type="term" value="C:nuclear replication fork"/>
    <property type="evidence" value="ECO:0007669"/>
    <property type="project" value="TreeGrafter"/>
</dbReference>
<dbReference type="GO" id="GO:0005524">
    <property type="term" value="F:ATP binding"/>
    <property type="evidence" value="ECO:0007669"/>
    <property type="project" value="UniProtKB-KW"/>
</dbReference>
<dbReference type="SMART" id="SM00507">
    <property type="entry name" value="HNHc"/>
    <property type="match status" value="1"/>
</dbReference>
<evidence type="ECO:0000256" key="2">
    <source>
        <dbReference type="ARBA" id="ARBA00022741"/>
    </source>
</evidence>